<keyword evidence="4" id="KW-1185">Reference proteome</keyword>
<dbReference type="EMBL" id="LT629750">
    <property type="protein sequence ID" value="SDT02647.1"/>
    <property type="molecule type" value="Genomic_DNA"/>
</dbReference>
<protein>
    <recommendedName>
        <fullName evidence="1 2">Sodium/glutamate symporter</fullName>
    </recommendedName>
</protein>
<dbReference type="InterPro" id="IPR004445">
    <property type="entry name" value="GltS"/>
</dbReference>
<organism evidence="3 4">
    <name type="scientific">Bradyrhizobium canariense</name>
    <dbReference type="NCBI Taxonomy" id="255045"/>
    <lineage>
        <taxon>Bacteria</taxon>
        <taxon>Pseudomonadati</taxon>
        <taxon>Pseudomonadota</taxon>
        <taxon>Alphaproteobacteria</taxon>
        <taxon>Hyphomicrobiales</taxon>
        <taxon>Nitrobacteraceae</taxon>
        <taxon>Bradyrhizobium</taxon>
    </lineage>
</organism>
<dbReference type="AlphaFoldDB" id="A0A1H1WZZ9"/>
<feature type="transmembrane region" description="Helical" evidence="1">
    <location>
        <begin position="221"/>
        <end position="239"/>
    </location>
</feature>
<keyword evidence="1" id="KW-1133">Transmembrane helix</keyword>
<feature type="transmembrane region" description="Helical" evidence="1">
    <location>
        <begin position="343"/>
        <end position="367"/>
    </location>
</feature>
<gene>
    <name evidence="1" type="primary">gltS</name>
    <name evidence="3" type="ORF">SAMN05444158_4094</name>
</gene>
<proteinExistence type="inferred from homology"/>
<feature type="transmembrane region" description="Helical" evidence="1">
    <location>
        <begin position="100"/>
        <end position="125"/>
    </location>
</feature>
<keyword evidence="1" id="KW-0769">Symport</keyword>
<comment type="subcellular location">
    <subcellularLocation>
        <location evidence="1">Cell inner membrane</location>
        <topology evidence="1">Multi-pass membrane protein</topology>
    </subcellularLocation>
</comment>
<keyword evidence="1" id="KW-0472">Membrane</keyword>
<dbReference type="Proteomes" id="UP000243904">
    <property type="component" value="Chromosome I"/>
</dbReference>
<keyword evidence="1" id="KW-0997">Cell inner membrane</keyword>
<keyword evidence="1" id="KW-0915">Sodium</keyword>
<feature type="transmembrane region" description="Helical" evidence="1">
    <location>
        <begin position="49"/>
        <end position="68"/>
    </location>
</feature>
<feature type="transmembrane region" description="Helical" evidence="1">
    <location>
        <begin position="313"/>
        <end position="336"/>
    </location>
</feature>
<comment type="similarity">
    <text evidence="1">Belongs to the glutamate:Na(+) symporter (ESS) (TC 2.A.27) family.</text>
</comment>
<keyword evidence="1" id="KW-0739">Sodium transport</keyword>
<keyword evidence="1" id="KW-0406">Ion transport</keyword>
<dbReference type="GO" id="GO:0015501">
    <property type="term" value="F:glutamate:sodium symporter activity"/>
    <property type="evidence" value="ECO:0007669"/>
    <property type="project" value="UniProtKB-UniRule"/>
</dbReference>
<dbReference type="GO" id="GO:0005886">
    <property type="term" value="C:plasma membrane"/>
    <property type="evidence" value="ECO:0007669"/>
    <property type="project" value="UniProtKB-SubCell"/>
</dbReference>
<evidence type="ECO:0000313" key="3">
    <source>
        <dbReference type="EMBL" id="SDT02647.1"/>
    </source>
</evidence>
<evidence type="ECO:0000313" key="4">
    <source>
        <dbReference type="Proteomes" id="UP000243904"/>
    </source>
</evidence>
<dbReference type="Pfam" id="PF03616">
    <property type="entry name" value="Glt_symporter"/>
    <property type="match status" value="1"/>
</dbReference>
<reference evidence="4" key="1">
    <citation type="submission" date="2016-10" db="EMBL/GenBank/DDBJ databases">
        <authorList>
            <person name="Varghese N."/>
            <person name="Submissions S."/>
        </authorList>
    </citation>
    <scope>NUCLEOTIDE SEQUENCE [LARGE SCALE GENOMIC DNA]</scope>
    <source>
        <strain evidence="4">GAS369</strain>
    </source>
</reference>
<feature type="transmembrane region" description="Helical" evidence="1">
    <location>
        <begin position="12"/>
        <end position="29"/>
    </location>
</feature>
<dbReference type="PANTHER" id="PTHR36178">
    <property type="entry name" value="SLR0625 PROTEIN"/>
    <property type="match status" value="1"/>
</dbReference>
<keyword evidence="1" id="KW-0813">Transport</keyword>
<name>A0A1H1WZZ9_9BRAD</name>
<keyword evidence="1" id="KW-0812">Transmembrane</keyword>
<feature type="transmembrane region" description="Helical" evidence="1">
    <location>
        <begin position="282"/>
        <end position="307"/>
    </location>
</feature>
<dbReference type="HAMAP" id="MF_02062">
    <property type="entry name" value="GltS"/>
    <property type="match status" value="1"/>
</dbReference>
<keyword evidence="1" id="KW-1003">Cell membrane</keyword>
<feature type="transmembrane region" description="Helical" evidence="1">
    <location>
        <begin position="379"/>
        <end position="401"/>
    </location>
</feature>
<comment type="function">
    <text evidence="1">Catalyzes the sodium-dependent transport of glutamate.</text>
</comment>
<dbReference type="NCBIfam" id="TIGR00210">
    <property type="entry name" value="gltS"/>
    <property type="match status" value="1"/>
</dbReference>
<keyword evidence="1" id="KW-0029">Amino-acid transport</keyword>
<dbReference type="GO" id="GO:0015813">
    <property type="term" value="P:L-glutamate transmembrane transport"/>
    <property type="evidence" value="ECO:0007669"/>
    <property type="project" value="UniProtKB-UniRule"/>
</dbReference>
<feature type="transmembrane region" description="Helical" evidence="1">
    <location>
        <begin position="251"/>
        <end position="270"/>
    </location>
</feature>
<dbReference type="PANTHER" id="PTHR36178:SF1">
    <property type="entry name" value="SODIUM_GLUTAMATE SYMPORTER"/>
    <property type="match status" value="1"/>
</dbReference>
<feature type="transmembrane region" description="Helical" evidence="1">
    <location>
        <begin position="166"/>
        <end position="190"/>
    </location>
</feature>
<accession>A0A1H1WZZ9</accession>
<evidence type="ECO:0000256" key="2">
    <source>
        <dbReference type="NCBIfam" id="TIGR00210"/>
    </source>
</evidence>
<evidence type="ECO:0000256" key="1">
    <source>
        <dbReference type="HAMAP-Rule" id="MF_02062"/>
    </source>
</evidence>
<sequence>MTPAANSLVAPDFLTLTLGVVLYFVGVIVTRNVSFLRNYNIPEPVTGGFLAAVALWVFHAATGWAIGFEMIGRDRLLVIFFGAVGINARLSDLLAGGRALIVLCVLTTIFVFLQNVVGTLGASLFGLPSAAGVIMGSIALVGGHGTTIAWAPAIAAEHGFPAAIEAGAAVATLGLIVASLLGGPVAKFLIERRKLVSGIAASGAEEPASEADAAPIDKSSFMYALLMVNLAVILGYLVHGPITEMGIKLPLFVPCLIMGIVLSNTVPLIFPRLPWPARTPALALISDYALSVFLTISLMSMQLWTLAEIAGPLLVVVIMQAVVAVAFIVLALFPLLGGDYQAAVLSAGFTGLSLGATPTAIASMTAVTEHYGPSPNAFIILPLVSAFFVDIINVIAIKVFLAL</sequence>
<dbReference type="RefSeq" id="WP_146688556.1">
    <property type="nucleotide sequence ID" value="NZ_LT629750.1"/>
</dbReference>